<name>A0AAP0JYY5_9MAGN</name>
<comment type="caution">
    <text evidence="1">The sequence shown here is derived from an EMBL/GenBank/DDBJ whole genome shotgun (WGS) entry which is preliminary data.</text>
</comment>
<gene>
    <name evidence="1" type="ORF">Syun_011784</name>
</gene>
<protein>
    <submittedName>
        <fullName evidence="1">Uncharacterized protein</fullName>
    </submittedName>
</protein>
<sequence length="177" mass="20051">MALRLTGILLQGGIPSTFSHIISAMRGHKMIFVFYLAYGIYWDVPLTIESLLVFNKSLLNSSPLLLQPLLASPIDWATANGQFHLVHEVLLLDPNLIIKLTSLRAHQAIPDQPIDEEQLYYDAVGECPKGRVYGLGSLAKRKRRYEDPGAVKSRKPMVRRSEFDAILQRFTQFEPFV</sequence>
<dbReference type="AlphaFoldDB" id="A0AAP0JYY5"/>
<reference evidence="1 2" key="1">
    <citation type="submission" date="2024-01" db="EMBL/GenBank/DDBJ databases">
        <title>Genome assemblies of Stephania.</title>
        <authorList>
            <person name="Yang L."/>
        </authorList>
    </citation>
    <scope>NUCLEOTIDE SEQUENCE [LARGE SCALE GENOMIC DNA]</scope>
    <source>
        <strain evidence="1">YNDBR</strain>
        <tissue evidence="1">Leaf</tissue>
    </source>
</reference>
<keyword evidence="2" id="KW-1185">Reference proteome</keyword>
<evidence type="ECO:0000313" key="1">
    <source>
        <dbReference type="EMBL" id="KAK9142384.1"/>
    </source>
</evidence>
<organism evidence="1 2">
    <name type="scientific">Stephania yunnanensis</name>
    <dbReference type="NCBI Taxonomy" id="152371"/>
    <lineage>
        <taxon>Eukaryota</taxon>
        <taxon>Viridiplantae</taxon>
        <taxon>Streptophyta</taxon>
        <taxon>Embryophyta</taxon>
        <taxon>Tracheophyta</taxon>
        <taxon>Spermatophyta</taxon>
        <taxon>Magnoliopsida</taxon>
        <taxon>Ranunculales</taxon>
        <taxon>Menispermaceae</taxon>
        <taxon>Menispermoideae</taxon>
        <taxon>Cissampelideae</taxon>
        <taxon>Stephania</taxon>
    </lineage>
</organism>
<dbReference type="Proteomes" id="UP001420932">
    <property type="component" value="Unassembled WGS sequence"/>
</dbReference>
<accession>A0AAP0JYY5</accession>
<proteinExistence type="predicted"/>
<dbReference type="EMBL" id="JBBNAF010000005">
    <property type="protein sequence ID" value="KAK9142384.1"/>
    <property type="molecule type" value="Genomic_DNA"/>
</dbReference>
<evidence type="ECO:0000313" key="2">
    <source>
        <dbReference type="Proteomes" id="UP001420932"/>
    </source>
</evidence>